<feature type="compositionally biased region" description="Basic and acidic residues" evidence="1">
    <location>
        <begin position="1"/>
        <end position="26"/>
    </location>
</feature>
<dbReference type="AlphaFoldDB" id="A0AA87ZI96"/>
<evidence type="ECO:0000313" key="3">
    <source>
        <dbReference type="Proteomes" id="UP001187192"/>
    </source>
</evidence>
<keyword evidence="3" id="KW-1185">Reference proteome</keyword>
<evidence type="ECO:0000256" key="1">
    <source>
        <dbReference type="SAM" id="MobiDB-lite"/>
    </source>
</evidence>
<organism evidence="2 3">
    <name type="scientific">Ficus carica</name>
    <name type="common">Common fig</name>
    <dbReference type="NCBI Taxonomy" id="3494"/>
    <lineage>
        <taxon>Eukaryota</taxon>
        <taxon>Viridiplantae</taxon>
        <taxon>Streptophyta</taxon>
        <taxon>Embryophyta</taxon>
        <taxon>Tracheophyta</taxon>
        <taxon>Spermatophyta</taxon>
        <taxon>Magnoliopsida</taxon>
        <taxon>eudicotyledons</taxon>
        <taxon>Gunneridae</taxon>
        <taxon>Pentapetalae</taxon>
        <taxon>rosids</taxon>
        <taxon>fabids</taxon>
        <taxon>Rosales</taxon>
        <taxon>Moraceae</taxon>
        <taxon>Ficeae</taxon>
        <taxon>Ficus</taxon>
    </lineage>
</organism>
<comment type="caution">
    <text evidence="2">The sequence shown here is derived from an EMBL/GenBank/DDBJ whole genome shotgun (WGS) entry which is preliminary data.</text>
</comment>
<gene>
    <name evidence="2" type="ORF">TIFTF001_006908</name>
</gene>
<feature type="region of interest" description="Disordered" evidence="1">
    <location>
        <begin position="1"/>
        <end position="29"/>
    </location>
</feature>
<name>A0AA87ZI96_FICCA</name>
<dbReference type="EMBL" id="BTGU01000007">
    <property type="protein sequence ID" value="GMN37544.1"/>
    <property type="molecule type" value="Genomic_DNA"/>
</dbReference>
<protein>
    <submittedName>
        <fullName evidence="2">Uncharacterized protein</fullName>
    </submittedName>
</protein>
<dbReference type="Proteomes" id="UP001187192">
    <property type="component" value="Unassembled WGS sequence"/>
</dbReference>
<dbReference type="Gramene" id="FCD_00014389-RA">
    <property type="protein sequence ID" value="FCD_00014389-RA:cds"/>
    <property type="gene ID" value="FCD_00014389"/>
</dbReference>
<proteinExistence type="predicted"/>
<reference evidence="2" key="1">
    <citation type="submission" date="2023-07" db="EMBL/GenBank/DDBJ databases">
        <title>draft genome sequence of fig (Ficus carica).</title>
        <authorList>
            <person name="Takahashi T."/>
            <person name="Nishimura K."/>
        </authorList>
    </citation>
    <scope>NUCLEOTIDE SEQUENCE</scope>
</reference>
<sequence length="61" mass="6769">MQEKEREERREEEGKGQQRKETEGLRGGDWVTPDISAFTVLPLCLVASWAGLGDGPILAQV</sequence>
<accession>A0AA87ZI96</accession>
<evidence type="ECO:0000313" key="2">
    <source>
        <dbReference type="EMBL" id="GMN37544.1"/>
    </source>
</evidence>